<dbReference type="EMBL" id="AYSL01001630">
    <property type="protein sequence ID" value="KTF05683.1"/>
    <property type="molecule type" value="Genomic_DNA"/>
</dbReference>
<accession>A0A1B6NQR2</accession>
<evidence type="ECO:0000313" key="1">
    <source>
        <dbReference type="EMBL" id="KTF05683.1"/>
    </source>
</evidence>
<gene>
    <name evidence="1" type="ORF">MGSAQ_002821</name>
</gene>
<comment type="caution">
    <text evidence="1">The sequence shown here is derived from an EMBL/GenBank/DDBJ whole genome shotgun (WGS) entry which is preliminary data.</text>
</comment>
<sequence length="42" mass="4764">MSAKAQAKTCFWSKTVCYIRQIWAAARLMVLLAVLSFSSRLI</sequence>
<name>A0A1B6NQR2_9ZZZZ</name>
<dbReference type="AlphaFoldDB" id="A0A1B6NQR2"/>
<organism evidence="1">
    <name type="scientific">marine sediment metagenome</name>
    <dbReference type="NCBI Taxonomy" id="412755"/>
    <lineage>
        <taxon>unclassified sequences</taxon>
        <taxon>metagenomes</taxon>
        <taxon>ecological metagenomes</taxon>
    </lineage>
</organism>
<protein>
    <submittedName>
        <fullName evidence="1">Uncharacterized protein</fullName>
    </submittedName>
</protein>
<proteinExistence type="predicted"/>
<reference evidence="1" key="1">
    <citation type="submission" date="2013-11" db="EMBL/GenBank/DDBJ databases">
        <title>Microbial diversity, functional groups and degradation webs in Northern and Southern Mediterranean and Red Sea marine crude oil polluted sites.</title>
        <authorList>
            <person name="Daffonchio D."/>
            <person name="Mapelli F."/>
            <person name="Ferrer M."/>
            <person name="Richter M."/>
            <person name="Cherif A."/>
            <person name="Malkawi H.I."/>
            <person name="Yakimov M.M."/>
            <person name="Abdel-Fattah Y.R."/>
            <person name="Blaghen M."/>
            <person name="Golyshin P.N."/>
            <person name="Kalogerakis N."/>
            <person name="Boon N."/>
            <person name="Magagnini M."/>
            <person name="Fava F."/>
        </authorList>
    </citation>
    <scope>NUCLEOTIDE SEQUENCE</scope>
</reference>